<name>A0A077QTU3_9BASI</name>
<accession>A0A077QTU3</accession>
<reference evidence="2" key="1">
    <citation type="journal article" date="2014" name="Genome Biol. Evol.">
        <title>Gene Loss Rather Than Gene Gain Is Associated with a Host Jump from Monocots to Dicots in the Smut Fungus Melanopsichium pennsylvanicum.</title>
        <authorList>
            <person name="Sharma R."/>
            <person name="Mishra B."/>
            <person name="Runge F."/>
            <person name="Thines M."/>
        </authorList>
    </citation>
    <scope>NUCLEOTIDE SEQUENCE</scope>
    <source>
        <strain evidence="2">4</strain>
    </source>
</reference>
<sequence length="431" mass="45721">MPAPVYAMRRLATTASASIAIFSLFVLQIGRIGAEKVVQDPMEAQANSFGWLAIRNFTYCLSSNPDPPNKPLGVQPTKQMTSKLNGAKKELTGMGDSVVVLYHPEETTRAIAWCNTLVAMQSTDHMICHMAVPTCQRCEAVRSKSTSGGDKIKVASGEGGVVGKVVVQTKSAQEGNNEDQQVNKAPSKKLGQSNEQSSAKERKDGGTSKTNTGDSHSGDKNLVALLKRDQGSNVPNVPLGILSDSSSAGKTPRPFGSISSSDLESRLSSADDSYAASGDIDPLSDPELRSAILEFQDYCENKLTLAVRADCPLHTVKDWADEPPFDLHRFCMTMHSVPPQSLHSEPDLGSSRPDGTEEGNSGKSQPKQSGGDDKGDAGDGGRIEKVGKGETGMQAKTSAKGVVDPDDPWIPYPDDGGTSKASWQKKIAGGS</sequence>
<dbReference type="AlphaFoldDB" id="A0A077QTU3"/>
<evidence type="ECO:0000313" key="2">
    <source>
        <dbReference type="EMBL" id="CDI53320.1"/>
    </source>
</evidence>
<feature type="region of interest" description="Disordered" evidence="1">
    <location>
        <begin position="231"/>
        <end position="264"/>
    </location>
</feature>
<dbReference type="EMBL" id="HG529575">
    <property type="protein sequence ID" value="CDI53320.1"/>
    <property type="molecule type" value="Genomic_DNA"/>
</dbReference>
<protein>
    <submittedName>
        <fullName evidence="2">Uncharacterized protein</fullName>
    </submittedName>
</protein>
<evidence type="ECO:0000256" key="1">
    <source>
        <dbReference type="SAM" id="MobiDB-lite"/>
    </source>
</evidence>
<feature type="compositionally biased region" description="Basic and acidic residues" evidence="1">
    <location>
        <begin position="370"/>
        <end position="388"/>
    </location>
</feature>
<proteinExistence type="predicted"/>
<feature type="region of interest" description="Disordered" evidence="1">
    <location>
        <begin position="337"/>
        <end position="431"/>
    </location>
</feature>
<feature type="region of interest" description="Disordered" evidence="1">
    <location>
        <begin position="170"/>
        <end position="219"/>
    </location>
</feature>
<organism evidence="2">
    <name type="scientific">Melanopsichium pennsylvanicum 4</name>
    <dbReference type="NCBI Taxonomy" id="1398559"/>
    <lineage>
        <taxon>Eukaryota</taxon>
        <taxon>Fungi</taxon>
        <taxon>Dikarya</taxon>
        <taxon>Basidiomycota</taxon>
        <taxon>Ustilaginomycotina</taxon>
        <taxon>Ustilaginomycetes</taxon>
        <taxon>Ustilaginales</taxon>
        <taxon>Ustilaginaceae</taxon>
        <taxon>Melanopsichium</taxon>
    </lineage>
</organism>
<feature type="compositionally biased region" description="Polar residues" evidence="1">
    <location>
        <begin position="170"/>
        <end position="197"/>
    </location>
</feature>
<feature type="compositionally biased region" description="Polar residues" evidence="1">
    <location>
        <begin position="358"/>
        <end position="368"/>
    </location>
</feature>